<gene>
    <name evidence="1" type="ORF">BN9_086130</name>
</gene>
<dbReference type="AlphaFoldDB" id="A0A024GM44"/>
<keyword evidence="2" id="KW-1185">Reference proteome</keyword>
<reference evidence="1 2" key="1">
    <citation type="submission" date="2012-05" db="EMBL/GenBank/DDBJ databases">
        <title>Recombination and specialization in a pathogen metapopulation.</title>
        <authorList>
            <person name="Gardiner A."/>
            <person name="Kemen E."/>
            <person name="Schultz-Larsen T."/>
            <person name="MacLean D."/>
            <person name="Van Oosterhout C."/>
            <person name="Jones J.D.G."/>
        </authorList>
    </citation>
    <scope>NUCLEOTIDE SEQUENCE [LARGE SCALE GENOMIC DNA]</scope>
    <source>
        <strain evidence="1 2">Ac Nc2</strain>
    </source>
</reference>
<protein>
    <submittedName>
        <fullName evidence="1">Uncharacterized protein</fullName>
    </submittedName>
</protein>
<evidence type="ECO:0000313" key="1">
    <source>
        <dbReference type="EMBL" id="CCI47606.1"/>
    </source>
</evidence>
<name>A0A024GM44_9STRA</name>
<accession>A0A024GM44</accession>
<dbReference type="InParanoid" id="A0A024GM44"/>
<dbReference type="EMBL" id="CAIX01000177">
    <property type="protein sequence ID" value="CCI47606.1"/>
    <property type="molecule type" value="Genomic_DNA"/>
</dbReference>
<organism evidence="1 2">
    <name type="scientific">Albugo candida</name>
    <dbReference type="NCBI Taxonomy" id="65357"/>
    <lineage>
        <taxon>Eukaryota</taxon>
        <taxon>Sar</taxon>
        <taxon>Stramenopiles</taxon>
        <taxon>Oomycota</taxon>
        <taxon>Peronosporomycetes</taxon>
        <taxon>Albuginales</taxon>
        <taxon>Albuginaceae</taxon>
        <taxon>Albugo</taxon>
    </lineage>
</organism>
<sequence>MRRVSLSLVCLTQTRIMLFDLDRSMPLVKSRSKYLHKLALLFCQSKLIHRFA</sequence>
<comment type="caution">
    <text evidence="1">The sequence shown here is derived from an EMBL/GenBank/DDBJ whole genome shotgun (WGS) entry which is preliminary data.</text>
</comment>
<dbReference type="Proteomes" id="UP000053237">
    <property type="component" value="Unassembled WGS sequence"/>
</dbReference>
<evidence type="ECO:0000313" key="2">
    <source>
        <dbReference type="Proteomes" id="UP000053237"/>
    </source>
</evidence>
<proteinExistence type="predicted"/>